<keyword evidence="4 9" id="KW-0256">Endoplasmic reticulum</keyword>
<evidence type="ECO:0000256" key="1">
    <source>
        <dbReference type="ARBA" id="ARBA00009727"/>
    </source>
</evidence>
<dbReference type="GO" id="GO:0005793">
    <property type="term" value="C:endoplasmic reticulum-Golgi intermediate compartment"/>
    <property type="evidence" value="ECO:0007669"/>
    <property type="project" value="UniProtKB-UniRule"/>
</dbReference>
<reference evidence="11" key="1">
    <citation type="submission" date="2016-05" db="EMBL/GenBank/DDBJ databases">
        <title>Comparative genomics of biotechnologically important yeasts.</title>
        <authorList>
            <consortium name="DOE Joint Genome Institute"/>
            <person name="Riley R."/>
            <person name="Haridas S."/>
            <person name="Wolfe K.H."/>
            <person name="Lopes M.R."/>
            <person name="Hittinger C.T."/>
            <person name="Goker M."/>
            <person name="Salamov A."/>
            <person name="Wisecaver J."/>
            <person name="Long T.M."/>
            <person name="Aerts A.L."/>
            <person name="Barry K."/>
            <person name="Choi C."/>
            <person name="Clum A."/>
            <person name="Coughlan A.Y."/>
            <person name="Deshpande S."/>
            <person name="Douglass A.P."/>
            <person name="Hanson S.J."/>
            <person name="Klenk H.-P."/>
            <person name="Labutti K."/>
            <person name="Lapidus A."/>
            <person name="Lindquist E."/>
            <person name="Lipzen A."/>
            <person name="Meier-Kolthoff J.P."/>
            <person name="Ohm R.A."/>
            <person name="Otillar R.P."/>
            <person name="Pangilinan J."/>
            <person name="Peng Y."/>
            <person name="Rokas A."/>
            <person name="Rosa C.A."/>
            <person name="Scheuner C."/>
            <person name="Sibirny A.A."/>
            <person name="Slot J.C."/>
            <person name="Stielow J.B."/>
            <person name="Sun H."/>
            <person name="Kurtzman C.P."/>
            <person name="Blackwell M."/>
            <person name="Grigoriev I.V."/>
            <person name="Jeffries T.W."/>
        </authorList>
    </citation>
    <scope>NUCLEOTIDE SEQUENCE [LARGE SCALE GENOMIC DNA]</scope>
    <source>
        <strain evidence="11">NRRL Y-2460</strain>
    </source>
</reference>
<protein>
    <recommendedName>
        <fullName evidence="9">Protein YIF1</fullName>
    </recommendedName>
</protein>
<evidence type="ECO:0000256" key="8">
    <source>
        <dbReference type="ARBA" id="ARBA00023136"/>
    </source>
</evidence>
<evidence type="ECO:0000256" key="6">
    <source>
        <dbReference type="ARBA" id="ARBA00022989"/>
    </source>
</evidence>
<evidence type="ECO:0000256" key="5">
    <source>
        <dbReference type="ARBA" id="ARBA00022927"/>
    </source>
</evidence>
<comment type="function">
    <text evidence="9">Has a role in transport between endoplasmic reticulum and Golgi.</text>
</comment>
<dbReference type="GO" id="GO:0015031">
    <property type="term" value="P:protein transport"/>
    <property type="evidence" value="ECO:0007669"/>
    <property type="project" value="UniProtKB-KW"/>
</dbReference>
<keyword evidence="5 9" id="KW-0653">Protein transport</keyword>
<keyword evidence="3 9" id="KW-0812">Transmembrane</keyword>
<evidence type="ECO:0000256" key="3">
    <source>
        <dbReference type="ARBA" id="ARBA00022692"/>
    </source>
</evidence>
<feature type="transmembrane region" description="Helical" evidence="9">
    <location>
        <begin position="68"/>
        <end position="85"/>
    </location>
</feature>
<dbReference type="PANTHER" id="PTHR14083:SF0">
    <property type="entry name" value="YIP1D-INTERACTING FACTOR 1, ISOFORM C"/>
    <property type="match status" value="1"/>
</dbReference>
<proteinExistence type="inferred from homology"/>
<dbReference type="GO" id="GO:0006888">
    <property type="term" value="P:endoplasmic reticulum to Golgi vesicle-mediated transport"/>
    <property type="evidence" value="ECO:0007669"/>
    <property type="project" value="UniProtKB-UniRule"/>
</dbReference>
<gene>
    <name evidence="10" type="ORF">PACTADRAFT_30304</name>
</gene>
<evidence type="ECO:0000313" key="11">
    <source>
        <dbReference type="Proteomes" id="UP000094236"/>
    </source>
</evidence>
<name>A0A1E4U189_PACTA</name>
<feature type="non-terminal residue" evidence="10">
    <location>
        <position position="182"/>
    </location>
</feature>
<feature type="transmembrane region" description="Helical" evidence="9">
    <location>
        <begin position="129"/>
        <end position="149"/>
    </location>
</feature>
<dbReference type="InterPro" id="IPR005578">
    <property type="entry name" value="Yif1_fam"/>
</dbReference>
<accession>A0A1E4U189</accession>
<keyword evidence="11" id="KW-1185">Reference proteome</keyword>
<feature type="transmembrane region" description="Helical" evidence="9">
    <location>
        <begin position="155"/>
        <end position="175"/>
    </location>
</feature>
<comment type="subcellular location">
    <subcellularLocation>
        <location evidence="9">Endoplasmic reticulum membrane</location>
        <topology evidence="9">Multi-pass membrane protein</topology>
    </subcellularLocation>
    <subcellularLocation>
        <location evidence="9">Golgi apparatus membrane</location>
        <topology evidence="9">Multi-pass membrane protein</topology>
    </subcellularLocation>
</comment>
<keyword evidence="2 9" id="KW-0813">Transport</keyword>
<feature type="non-terminal residue" evidence="10">
    <location>
        <position position="1"/>
    </location>
</feature>
<dbReference type="GO" id="GO:0000139">
    <property type="term" value="C:Golgi membrane"/>
    <property type="evidence" value="ECO:0007669"/>
    <property type="project" value="UniProtKB-SubCell"/>
</dbReference>
<feature type="transmembrane region" description="Helical" evidence="9">
    <location>
        <begin position="105"/>
        <end position="122"/>
    </location>
</feature>
<sequence length="182" mass="21483">YAQQNVSNYIPKEDIKKYFQINNSYVFKKLMLLLFPFRNKQWARLPMTTSENKQVYSSPIEDINAPDLYIPLMGFITFILIRSIVIGVEGEFDPQILSLLFSKDIAIYILDVVILWFGFFVFNVQDYKYFDILSYTGYKFVPISVLVLIKEILGGRFIFYLSFIYLLISYGFFLIRSMRSIV</sequence>
<dbReference type="AlphaFoldDB" id="A0A1E4U189"/>
<evidence type="ECO:0000313" key="10">
    <source>
        <dbReference type="EMBL" id="ODV97750.1"/>
    </source>
</evidence>
<keyword evidence="7 9" id="KW-0333">Golgi apparatus</keyword>
<dbReference type="GO" id="GO:0030134">
    <property type="term" value="C:COPII-coated ER to Golgi transport vesicle"/>
    <property type="evidence" value="ECO:0007669"/>
    <property type="project" value="TreeGrafter"/>
</dbReference>
<dbReference type="Pfam" id="PF03878">
    <property type="entry name" value="YIF1"/>
    <property type="match status" value="1"/>
</dbReference>
<comment type="similarity">
    <text evidence="1 9">Belongs to the YIF1 family.</text>
</comment>
<evidence type="ECO:0000256" key="7">
    <source>
        <dbReference type="ARBA" id="ARBA00023034"/>
    </source>
</evidence>
<organism evidence="10 11">
    <name type="scientific">Pachysolen tannophilus NRRL Y-2460</name>
    <dbReference type="NCBI Taxonomy" id="669874"/>
    <lineage>
        <taxon>Eukaryota</taxon>
        <taxon>Fungi</taxon>
        <taxon>Dikarya</taxon>
        <taxon>Ascomycota</taxon>
        <taxon>Saccharomycotina</taxon>
        <taxon>Pichiomycetes</taxon>
        <taxon>Pachysolenaceae</taxon>
        <taxon>Pachysolen</taxon>
    </lineage>
</organism>
<evidence type="ECO:0000256" key="9">
    <source>
        <dbReference type="RuleBase" id="RU368073"/>
    </source>
</evidence>
<evidence type="ECO:0000256" key="2">
    <source>
        <dbReference type="ARBA" id="ARBA00022448"/>
    </source>
</evidence>
<evidence type="ECO:0000256" key="4">
    <source>
        <dbReference type="ARBA" id="ARBA00022824"/>
    </source>
</evidence>
<keyword evidence="8 9" id="KW-0472">Membrane</keyword>
<dbReference type="EMBL" id="KV454011">
    <property type="protein sequence ID" value="ODV97750.1"/>
    <property type="molecule type" value="Genomic_DNA"/>
</dbReference>
<dbReference type="GO" id="GO:0005789">
    <property type="term" value="C:endoplasmic reticulum membrane"/>
    <property type="evidence" value="ECO:0007669"/>
    <property type="project" value="UniProtKB-SubCell"/>
</dbReference>
<dbReference type="PANTHER" id="PTHR14083">
    <property type="entry name" value="YIP1 INTERACTING FACTOR HOMOLOG YIF1 PROTEIN"/>
    <property type="match status" value="1"/>
</dbReference>
<dbReference type="STRING" id="669874.A0A1E4U189"/>
<dbReference type="OrthoDB" id="337750at2759"/>
<dbReference type="Proteomes" id="UP000094236">
    <property type="component" value="Unassembled WGS sequence"/>
</dbReference>
<keyword evidence="6 9" id="KW-1133">Transmembrane helix</keyword>